<accession>A0A9Q0MW95</accession>
<proteinExistence type="predicted"/>
<comment type="caution">
    <text evidence="1">The sequence shown here is derived from an EMBL/GenBank/DDBJ whole genome shotgun (WGS) entry which is preliminary data.</text>
</comment>
<keyword evidence="2" id="KW-1185">Reference proteome</keyword>
<sequence>MGNFNDKVPHETYRRGEDMILMDVMTDELREPYIRRSKDANCANIRYGHGQLVLKK</sequence>
<dbReference type="AlphaFoldDB" id="A0A9Q0MW95"/>
<evidence type="ECO:0000313" key="2">
    <source>
        <dbReference type="Proteomes" id="UP001151699"/>
    </source>
</evidence>
<dbReference type="EMBL" id="WJQU01000003">
    <property type="protein sequence ID" value="KAJ6638334.1"/>
    <property type="molecule type" value="Genomic_DNA"/>
</dbReference>
<name>A0A9Q0MW95_9DIPT</name>
<gene>
    <name evidence="1" type="ORF">Bhyg_11069</name>
</gene>
<organism evidence="1 2">
    <name type="scientific">Pseudolycoriella hygida</name>
    <dbReference type="NCBI Taxonomy" id="35572"/>
    <lineage>
        <taxon>Eukaryota</taxon>
        <taxon>Metazoa</taxon>
        <taxon>Ecdysozoa</taxon>
        <taxon>Arthropoda</taxon>
        <taxon>Hexapoda</taxon>
        <taxon>Insecta</taxon>
        <taxon>Pterygota</taxon>
        <taxon>Neoptera</taxon>
        <taxon>Endopterygota</taxon>
        <taxon>Diptera</taxon>
        <taxon>Nematocera</taxon>
        <taxon>Sciaroidea</taxon>
        <taxon>Sciaridae</taxon>
        <taxon>Pseudolycoriella</taxon>
    </lineage>
</organism>
<dbReference type="Proteomes" id="UP001151699">
    <property type="component" value="Chromosome X"/>
</dbReference>
<protein>
    <submittedName>
        <fullName evidence="1">Uncharacterized protein</fullName>
    </submittedName>
</protein>
<evidence type="ECO:0000313" key="1">
    <source>
        <dbReference type="EMBL" id="KAJ6638334.1"/>
    </source>
</evidence>
<reference evidence="1" key="1">
    <citation type="submission" date="2022-07" db="EMBL/GenBank/DDBJ databases">
        <authorList>
            <person name="Trinca V."/>
            <person name="Uliana J.V.C."/>
            <person name="Torres T.T."/>
            <person name="Ward R.J."/>
            <person name="Monesi N."/>
        </authorList>
    </citation>
    <scope>NUCLEOTIDE SEQUENCE</scope>
    <source>
        <strain evidence="1">HSMRA1968</strain>
        <tissue evidence="1">Whole embryos</tissue>
    </source>
</reference>